<keyword evidence="2" id="KW-1185">Reference proteome</keyword>
<gene>
    <name evidence="1" type="ORF">PXEA_LOCUS28373</name>
</gene>
<dbReference type="EMBL" id="CAAALY010248714">
    <property type="protein sequence ID" value="VEL34933.1"/>
    <property type="molecule type" value="Genomic_DNA"/>
</dbReference>
<dbReference type="Proteomes" id="UP000784294">
    <property type="component" value="Unassembled WGS sequence"/>
</dbReference>
<evidence type="ECO:0000313" key="2">
    <source>
        <dbReference type="Proteomes" id="UP000784294"/>
    </source>
</evidence>
<evidence type="ECO:0000313" key="1">
    <source>
        <dbReference type="EMBL" id="VEL34933.1"/>
    </source>
</evidence>
<name>A0A3S5CT89_9PLAT</name>
<proteinExistence type="predicted"/>
<dbReference type="AlphaFoldDB" id="A0A3S5CT89"/>
<sequence length="186" mass="20445">MTVDPPETGGSSLESEVVGGGLTDRRLNNHVRRRALNGSRPMGKCPFSLVPVVASLPALSPLAREHLTGRAASTLPRVFKGTKSLTIQMELALHASIWYIRLDAHAYTTHTHIHTLQYRLRRRKIWTRINTDFAPESGLGLAGWLADWLAGWLAGWLDCGLTGCLNGSLIGWLDGWVNLVFGRPQG</sequence>
<organism evidence="1 2">
    <name type="scientific">Protopolystoma xenopodis</name>
    <dbReference type="NCBI Taxonomy" id="117903"/>
    <lineage>
        <taxon>Eukaryota</taxon>
        <taxon>Metazoa</taxon>
        <taxon>Spiralia</taxon>
        <taxon>Lophotrochozoa</taxon>
        <taxon>Platyhelminthes</taxon>
        <taxon>Monogenea</taxon>
        <taxon>Polyopisthocotylea</taxon>
        <taxon>Polystomatidea</taxon>
        <taxon>Polystomatidae</taxon>
        <taxon>Protopolystoma</taxon>
    </lineage>
</organism>
<protein>
    <submittedName>
        <fullName evidence="1">Uncharacterized protein</fullName>
    </submittedName>
</protein>
<reference evidence="1" key="1">
    <citation type="submission" date="2018-11" db="EMBL/GenBank/DDBJ databases">
        <authorList>
            <consortium name="Pathogen Informatics"/>
        </authorList>
    </citation>
    <scope>NUCLEOTIDE SEQUENCE</scope>
</reference>
<accession>A0A3S5CT89</accession>
<comment type="caution">
    <text evidence="1">The sequence shown here is derived from an EMBL/GenBank/DDBJ whole genome shotgun (WGS) entry which is preliminary data.</text>
</comment>